<comment type="subcellular location">
    <subcellularLocation>
        <location evidence="1">Nucleus</location>
    </subcellularLocation>
</comment>
<dbReference type="InterPro" id="IPR036882">
    <property type="entry name" value="Alba-like_dom_sf"/>
</dbReference>
<dbReference type="GO" id="GO:0003723">
    <property type="term" value="F:RNA binding"/>
    <property type="evidence" value="ECO:0007669"/>
    <property type="project" value="TreeGrafter"/>
</dbReference>
<evidence type="ECO:0000256" key="2">
    <source>
        <dbReference type="ARBA" id="ARBA00022694"/>
    </source>
</evidence>
<comment type="caution">
    <text evidence="4">The sequence shown here is derived from an EMBL/GenBank/DDBJ whole genome shotgun (WGS) entry which is preliminary data.</text>
</comment>
<dbReference type="GO" id="GO:0006364">
    <property type="term" value="P:rRNA processing"/>
    <property type="evidence" value="ECO:0007669"/>
    <property type="project" value="TreeGrafter"/>
</dbReference>
<dbReference type="GO" id="GO:0000294">
    <property type="term" value="P:nuclear-transcribed mRNA catabolic process, RNase MRP-dependent"/>
    <property type="evidence" value="ECO:0007669"/>
    <property type="project" value="TreeGrafter"/>
</dbReference>
<name>A0A9P6WRH5_9ASCO</name>
<evidence type="ECO:0000313" key="5">
    <source>
        <dbReference type="Proteomes" id="UP000697127"/>
    </source>
</evidence>
<dbReference type="Pfam" id="PF12328">
    <property type="entry name" value="Rpp20"/>
    <property type="match status" value="1"/>
</dbReference>
<evidence type="ECO:0000256" key="1">
    <source>
        <dbReference type="ARBA" id="ARBA00004123"/>
    </source>
</evidence>
<dbReference type="Proteomes" id="UP000697127">
    <property type="component" value="Unassembled WGS sequence"/>
</dbReference>
<organism evidence="4 5">
    <name type="scientific">Pichia californica</name>
    <dbReference type="NCBI Taxonomy" id="460514"/>
    <lineage>
        <taxon>Eukaryota</taxon>
        <taxon>Fungi</taxon>
        <taxon>Dikarya</taxon>
        <taxon>Ascomycota</taxon>
        <taxon>Saccharomycotina</taxon>
        <taxon>Pichiomycetes</taxon>
        <taxon>Pichiales</taxon>
        <taxon>Pichiaceae</taxon>
        <taxon>Pichia</taxon>
    </lineage>
</organism>
<dbReference type="GO" id="GO:0004526">
    <property type="term" value="F:ribonuclease P activity"/>
    <property type="evidence" value="ECO:0007669"/>
    <property type="project" value="TreeGrafter"/>
</dbReference>
<sequence length="155" mass="18160">MNSKCQIKKYKDKKIIKHAPLRPYIHTELDSTVYIKSNTPFISAIKRIEKLMKKFDEIPNKKGEMIRRGNMSKKTKYITVKGMGKSISKVLNIGLHFKYEEKFTIDIFTKTVGVLDEFVEEDDKKEENKDNNGEDEDDDLLRKRNVGAVEIRIYI</sequence>
<gene>
    <name evidence="4" type="ORF">C6P40_000466</name>
</gene>
<dbReference type="GO" id="GO:0034965">
    <property type="term" value="P:intronic box C/D snoRNA processing"/>
    <property type="evidence" value="ECO:0007669"/>
    <property type="project" value="TreeGrafter"/>
</dbReference>
<dbReference type="GO" id="GO:0005655">
    <property type="term" value="C:nucleolar ribonuclease P complex"/>
    <property type="evidence" value="ECO:0007669"/>
    <property type="project" value="InterPro"/>
</dbReference>
<protein>
    <submittedName>
        <fullName evidence="4">Uncharacterized protein</fullName>
    </submittedName>
</protein>
<reference evidence="4" key="1">
    <citation type="submission" date="2020-11" db="EMBL/GenBank/DDBJ databases">
        <title>Kefir isolates.</title>
        <authorList>
            <person name="Marcisauskas S."/>
            <person name="Kim Y."/>
            <person name="Blasche S."/>
        </authorList>
    </citation>
    <scope>NUCLEOTIDE SEQUENCE</scope>
    <source>
        <strain evidence="4">Olga-1</strain>
    </source>
</reference>
<keyword evidence="2" id="KW-0819">tRNA processing</keyword>
<dbReference type="SUPFAM" id="SSF82704">
    <property type="entry name" value="AlbA-like"/>
    <property type="match status" value="1"/>
</dbReference>
<evidence type="ECO:0000256" key="3">
    <source>
        <dbReference type="ARBA" id="ARBA00023242"/>
    </source>
</evidence>
<dbReference type="Gene3D" id="3.30.110.20">
    <property type="entry name" value="Alba-like domain"/>
    <property type="match status" value="1"/>
</dbReference>
<dbReference type="GO" id="GO:0001682">
    <property type="term" value="P:tRNA 5'-leader removal"/>
    <property type="evidence" value="ECO:0007669"/>
    <property type="project" value="InterPro"/>
</dbReference>
<dbReference type="PANTHER" id="PTHR28256:SF1">
    <property type="entry name" value="RIBONUCLEASES P_MRP PROTEIN SUBUNIT POP7"/>
    <property type="match status" value="1"/>
</dbReference>
<proteinExistence type="predicted"/>
<accession>A0A9P6WRH5</accession>
<dbReference type="EMBL" id="PUHW01000012">
    <property type="protein sequence ID" value="KAG0690968.1"/>
    <property type="molecule type" value="Genomic_DNA"/>
</dbReference>
<dbReference type="PANTHER" id="PTHR28256">
    <property type="entry name" value="RIBONUCLEASES P/MRP PROTEIN SUBUNIT POP7"/>
    <property type="match status" value="1"/>
</dbReference>
<keyword evidence="5" id="KW-1185">Reference proteome</keyword>
<keyword evidence="3" id="KW-0539">Nucleus</keyword>
<evidence type="ECO:0000313" key="4">
    <source>
        <dbReference type="EMBL" id="KAG0690968.1"/>
    </source>
</evidence>
<dbReference type="AlphaFoldDB" id="A0A9P6WRH5"/>
<dbReference type="GO" id="GO:0000172">
    <property type="term" value="C:ribonuclease MRP complex"/>
    <property type="evidence" value="ECO:0007669"/>
    <property type="project" value="InterPro"/>
</dbReference>
<dbReference type="GO" id="GO:0000171">
    <property type="term" value="F:ribonuclease MRP activity"/>
    <property type="evidence" value="ECO:0007669"/>
    <property type="project" value="TreeGrafter"/>
</dbReference>
<dbReference type="InterPro" id="IPR020241">
    <property type="entry name" value="RNase_P/MRP_Pop7_fungi"/>
</dbReference>
<dbReference type="OrthoDB" id="5416589at2759"/>
<dbReference type="InterPro" id="IPR014612">
    <property type="entry name" value="Pop7/Rpp20"/>
</dbReference>